<dbReference type="Pfam" id="PF03221">
    <property type="entry name" value="HTH_Tnp_Tc5"/>
    <property type="match status" value="1"/>
</dbReference>
<accession>F9GAX1</accession>
<dbReference type="GO" id="GO:0003677">
    <property type="term" value="F:DNA binding"/>
    <property type="evidence" value="ECO:0007669"/>
    <property type="project" value="UniProtKB-KW"/>
</dbReference>
<dbReference type="EMBL" id="AFQF01004345">
    <property type="protein sequence ID" value="EGU73687.1"/>
    <property type="molecule type" value="Genomic_DNA"/>
</dbReference>
<sequence length="137" mass="16066">MTLRGRRDCVPARRDCTPQSRKRTAPEEETIIQYILNPYTRSFPPRLRDVKGMANKLFADHDAPPVSKRWVSNFVERQPELKTRRFRRYYYKIAKLEDPEYDFDEIGFMMGISSASTIVTSAERRFNATMAQPGNLE</sequence>
<gene>
    <name evidence="4" type="ORF">FOXB_15803</name>
</gene>
<comment type="caution">
    <text evidence="4">The sequence shown here is derived from an EMBL/GenBank/DDBJ whole genome shotgun (WGS) entry which is preliminary data.</text>
</comment>
<feature type="domain" description="HTH CENPB-type" evidence="3">
    <location>
        <begin position="15"/>
        <end position="84"/>
    </location>
</feature>
<protein>
    <recommendedName>
        <fullName evidence="3">HTH CENPB-type domain-containing protein</fullName>
    </recommendedName>
</protein>
<feature type="region of interest" description="Disordered" evidence="2">
    <location>
        <begin position="1"/>
        <end position="24"/>
    </location>
</feature>
<proteinExistence type="predicted"/>
<feature type="compositionally biased region" description="Basic and acidic residues" evidence="2">
    <location>
        <begin position="1"/>
        <end position="16"/>
    </location>
</feature>
<dbReference type="PROSITE" id="PS51253">
    <property type="entry name" value="HTH_CENPB"/>
    <property type="match status" value="1"/>
</dbReference>
<name>F9GAX1_FUSOF</name>
<dbReference type="AlphaFoldDB" id="F9GAX1"/>
<evidence type="ECO:0000313" key="4">
    <source>
        <dbReference type="EMBL" id="EGU73687.1"/>
    </source>
</evidence>
<evidence type="ECO:0000256" key="1">
    <source>
        <dbReference type="ARBA" id="ARBA00023125"/>
    </source>
</evidence>
<evidence type="ECO:0000256" key="2">
    <source>
        <dbReference type="SAM" id="MobiDB-lite"/>
    </source>
</evidence>
<reference evidence="4" key="1">
    <citation type="journal article" date="2012" name="Mol. Plant Microbe Interact.">
        <title>A highly conserved effector in Fusarium oxysporum is required for full virulence on Arabidopsis.</title>
        <authorList>
            <person name="Thatcher L.F."/>
            <person name="Gardiner D.M."/>
            <person name="Kazan K."/>
            <person name="Manners J."/>
        </authorList>
    </citation>
    <scope>NUCLEOTIDE SEQUENCE [LARGE SCALE GENOMIC DNA]</scope>
    <source>
        <strain evidence="4">Fo5176</strain>
    </source>
</reference>
<dbReference type="InterPro" id="IPR006600">
    <property type="entry name" value="HTH_CenpB_DNA-bd_dom"/>
</dbReference>
<organism evidence="4">
    <name type="scientific">Fusarium oxysporum (strain Fo5176)</name>
    <name type="common">Fusarium vascular wilt</name>
    <dbReference type="NCBI Taxonomy" id="660025"/>
    <lineage>
        <taxon>Eukaryota</taxon>
        <taxon>Fungi</taxon>
        <taxon>Dikarya</taxon>
        <taxon>Ascomycota</taxon>
        <taxon>Pezizomycotina</taxon>
        <taxon>Sordariomycetes</taxon>
        <taxon>Hypocreomycetidae</taxon>
        <taxon>Hypocreales</taxon>
        <taxon>Nectriaceae</taxon>
        <taxon>Fusarium</taxon>
        <taxon>Fusarium oxysporum species complex</taxon>
    </lineage>
</organism>
<keyword evidence="1" id="KW-0238">DNA-binding</keyword>
<dbReference type="SMART" id="SM00674">
    <property type="entry name" value="CENPB"/>
    <property type="match status" value="1"/>
</dbReference>
<evidence type="ECO:0000259" key="3">
    <source>
        <dbReference type="PROSITE" id="PS51253"/>
    </source>
</evidence>